<comment type="subcellular location">
    <subcellularLocation>
        <location evidence="1">Cell outer membrane</location>
    </subcellularLocation>
</comment>
<feature type="domain" description="Major facilitator superfamily (MFS) profile" evidence="10">
    <location>
        <begin position="14"/>
        <end position="509"/>
    </location>
</feature>
<dbReference type="SUPFAM" id="SSF103473">
    <property type="entry name" value="MFS general substrate transporter"/>
    <property type="match status" value="1"/>
</dbReference>
<evidence type="ECO:0000256" key="4">
    <source>
        <dbReference type="ARBA" id="ARBA00022452"/>
    </source>
</evidence>
<evidence type="ECO:0000259" key="10">
    <source>
        <dbReference type="PROSITE" id="PS50850"/>
    </source>
</evidence>
<comment type="caution">
    <text evidence="11">The sequence shown here is derived from an EMBL/GenBank/DDBJ whole genome shotgun (WGS) entry which is preliminary data.</text>
</comment>
<dbReference type="InterPro" id="IPR020846">
    <property type="entry name" value="MFS_dom"/>
</dbReference>
<dbReference type="Proteomes" id="UP000031408">
    <property type="component" value="Unassembled WGS sequence"/>
</dbReference>
<keyword evidence="7 9" id="KW-0472">Membrane</keyword>
<keyword evidence="12" id="KW-1185">Reference proteome</keyword>
<feature type="transmembrane region" description="Helical" evidence="9">
    <location>
        <begin position="362"/>
        <end position="385"/>
    </location>
</feature>
<feature type="transmembrane region" description="Helical" evidence="9">
    <location>
        <begin position="304"/>
        <end position="326"/>
    </location>
</feature>
<keyword evidence="4" id="KW-1134">Transmembrane beta strand</keyword>
<feature type="transmembrane region" description="Helical" evidence="9">
    <location>
        <begin position="168"/>
        <end position="189"/>
    </location>
</feature>
<dbReference type="Pfam" id="PF02321">
    <property type="entry name" value="OEP"/>
    <property type="match status" value="1"/>
</dbReference>
<dbReference type="GO" id="GO:0009279">
    <property type="term" value="C:cell outer membrane"/>
    <property type="evidence" value="ECO:0007669"/>
    <property type="project" value="UniProtKB-SubCell"/>
</dbReference>
<evidence type="ECO:0000313" key="11">
    <source>
        <dbReference type="EMBL" id="KIC93813.1"/>
    </source>
</evidence>
<dbReference type="EMBL" id="JSVC01000016">
    <property type="protein sequence ID" value="KIC93813.1"/>
    <property type="molecule type" value="Genomic_DNA"/>
</dbReference>
<comment type="similarity">
    <text evidence="2">Belongs to the outer membrane factor (OMF) (TC 1.B.17) family.</text>
</comment>
<dbReference type="GO" id="GO:0015288">
    <property type="term" value="F:porin activity"/>
    <property type="evidence" value="ECO:0007669"/>
    <property type="project" value="TreeGrafter"/>
</dbReference>
<dbReference type="STRING" id="1349421.OI18_14520"/>
<evidence type="ECO:0000256" key="1">
    <source>
        <dbReference type="ARBA" id="ARBA00004442"/>
    </source>
</evidence>
<reference evidence="11 12" key="1">
    <citation type="submission" date="2014-11" db="EMBL/GenBank/DDBJ databases">
        <title>Genome sequence of Flavihumibacter solisilvae 3-3.</title>
        <authorList>
            <person name="Zhou G."/>
            <person name="Li M."/>
            <person name="Wang G."/>
        </authorList>
    </citation>
    <scope>NUCLEOTIDE SEQUENCE [LARGE SCALE GENOMIC DNA]</scope>
    <source>
        <strain evidence="11 12">3-3</strain>
    </source>
</reference>
<evidence type="ECO:0000313" key="12">
    <source>
        <dbReference type="Proteomes" id="UP000031408"/>
    </source>
</evidence>
<evidence type="ECO:0000256" key="8">
    <source>
        <dbReference type="ARBA" id="ARBA00023237"/>
    </source>
</evidence>
<keyword evidence="5 9" id="KW-0812">Transmembrane</keyword>
<dbReference type="InterPro" id="IPR036259">
    <property type="entry name" value="MFS_trans_sf"/>
</dbReference>
<dbReference type="Pfam" id="PF07690">
    <property type="entry name" value="MFS_1"/>
    <property type="match status" value="1"/>
</dbReference>
<evidence type="ECO:0000256" key="2">
    <source>
        <dbReference type="ARBA" id="ARBA00007613"/>
    </source>
</evidence>
<dbReference type="SUPFAM" id="SSF56954">
    <property type="entry name" value="Outer membrane efflux proteins (OEP)"/>
    <property type="match status" value="1"/>
</dbReference>
<feature type="transmembrane region" description="Helical" evidence="9">
    <location>
        <begin position="232"/>
        <end position="251"/>
    </location>
</feature>
<dbReference type="AlphaFoldDB" id="A0A0C1LEH0"/>
<dbReference type="GO" id="GO:1990281">
    <property type="term" value="C:efflux pump complex"/>
    <property type="evidence" value="ECO:0007669"/>
    <property type="project" value="TreeGrafter"/>
</dbReference>
<protein>
    <recommendedName>
        <fullName evidence="10">Major facilitator superfamily (MFS) profile domain-containing protein</fullName>
    </recommendedName>
</protein>
<evidence type="ECO:0000256" key="3">
    <source>
        <dbReference type="ARBA" id="ARBA00022448"/>
    </source>
</evidence>
<dbReference type="Gene3D" id="1.20.1600.10">
    <property type="entry name" value="Outer membrane efflux proteins (OEP)"/>
    <property type="match status" value="1"/>
</dbReference>
<dbReference type="Gene3D" id="1.20.1250.20">
    <property type="entry name" value="MFS general substrate transporter like domains"/>
    <property type="match status" value="1"/>
</dbReference>
<dbReference type="InterPro" id="IPR051906">
    <property type="entry name" value="TolC-like"/>
</dbReference>
<dbReference type="PANTHER" id="PTHR30026">
    <property type="entry name" value="OUTER MEMBRANE PROTEIN TOLC"/>
    <property type="match status" value="1"/>
</dbReference>
<dbReference type="InterPro" id="IPR003423">
    <property type="entry name" value="OMP_efflux"/>
</dbReference>
<keyword evidence="8" id="KW-0998">Cell outer membrane</keyword>
<proteinExistence type="inferred from homology"/>
<feature type="transmembrane region" description="Helical" evidence="9">
    <location>
        <begin position="50"/>
        <end position="72"/>
    </location>
</feature>
<gene>
    <name evidence="11" type="ORF">OI18_14520</name>
</gene>
<evidence type="ECO:0000256" key="5">
    <source>
        <dbReference type="ARBA" id="ARBA00022692"/>
    </source>
</evidence>
<feature type="transmembrane region" description="Helical" evidence="9">
    <location>
        <begin position="139"/>
        <end position="156"/>
    </location>
</feature>
<dbReference type="InterPro" id="IPR011701">
    <property type="entry name" value="MFS"/>
</dbReference>
<dbReference type="PANTHER" id="PTHR30026:SF20">
    <property type="entry name" value="OUTER MEMBRANE PROTEIN TOLC"/>
    <property type="match status" value="1"/>
</dbReference>
<feature type="transmembrane region" description="Helical" evidence="9">
    <location>
        <begin position="486"/>
        <end position="507"/>
    </location>
</feature>
<organism evidence="11 12">
    <name type="scientific">Flavihumibacter solisilvae</name>
    <dbReference type="NCBI Taxonomy" id="1349421"/>
    <lineage>
        <taxon>Bacteria</taxon>
        <taxon>Pseudomonadati</taxon>
        <taxon>Bacteroidota</taxon>
        <taxon>Chitinophagia</taxon>
        <taxon>Chitinophagales</taxon>
        <taxon>Chitinophagaceae</taxon>
        <taxon>Flavihumibacter</taxon>
    </lineage>
</organism>
<feature type="transmembrane region" description="Helical" evidence="9">
    <location>
        <begin position="109"/>
        <end position="127"/>
    </location>
</feature>
<feature type="transmembrane region" description="Helical" evidence="9">
    <location>
        <begin position="12"/>
        <end position="30"/>
    </location>
</feature>
<evidence type="ECO:0000256" key="6">
    <source>
        <dbReference type="ARBA" id="ARBA00022989"/>
    </source>
</evidence>
<feature type="transmembrane region" description="Helical" evidence="9">
    <location>
        <begin position="201"/>
        <end position="220"/>
    </location>
</feature>
<feature type="transmembrane region" description="Helical" evidence="9">
    <location>
        <begin position="333"/>
        <end position="350"/>
    </location>
</feature>
<name>A0A0C1LEH0_9BACT</name>
<dbReference type="GO" id="GO:0015562">
    <property type="term" value="F:efflux transmembrane transporter activity"/>
    <property type="evidence" value="ECO:0007669"/>
    <property type="project" value="InterPro"/>
</dbReference>
<sequence>MIITVNLITSKNLVRFFFFTSLLMGSFNFMGQSLSFGYVQGYFGVTAQDAAWLLRGFQSGTIITSIAGIVFIKWVGNRNLFLGSAFLLLIATVFSFTSDAFNLLLVSRIAAGIANGFIIAVSTQMYLSTYEGKARMFGTLNTVAANISGMCLGILSNSLFTEDYGWQFNYYLAVPVLVFIIVFSFYFVPDAQRNEEVEEDWISLIPFSILIISVFFLVMFRQQYQGISNLKILISAILAVVAVAILVIRGFTHSKPLFDTRLLQYPGFILAIIISYLSGAAFVFNISLLTKLLGGILQMPMRDVFHFINFLFLVVFLLLVITIILIAKKFNPYWLMISGLLAVAYTAFKLSRLNPQFSFDNVIAPSLIGMAGAGIIATAVIMIAVKSVPQHQVGKVANFRSVAFTMGIALTATDLGRLLDFERVRNFNLMIRYTDPGNPLIQERLNGLVAFYQANGYDANEAYDAAINGITGMVKLQSFFLGVSEILLIGCIISIVLALLLFVLWVARNFKMKLKLAKLSIWLLVCACFDTTNIKAQKTFTLAECINYAFEHNPLLNAAAKDTSVAAIGVQRVTGLYLPRVNFVSAFQYYISKRNLLVEGGSALAPSTLPEGDPLAIKTGFTNSWFPALNVNQLIFDPAYRNSYNIALQNHQLQAQYLASFKIDLITGIYKAFNTCRLLEVQAHFLEENITRIDTLIGLARTKYEKGAGVKIEVNRVEVTGNRMKSELINVRNNYSEALLALQFQMNYLERDSMILESDFTIAQVVGKTDSLMQQLLQSNPSMRIESQLLQTQIILADESVKLEQARAKPIFGADAVLGFTPAANTLGKIFQGERWKPYSYIGVNLGIPIFNGLDVKRAVEQKKIQASQSRNYLDQFTNEFENERRTTYIKIKNAYERYRYADANLKLANSNIELLHEAFINGVADNQDLILGENDLYENQARYYNDLLELMLSGIEGLRVTGSFNTQAGW</sequence>
<feature type="transmembrane region" description="Helical" evidence="9">
    <location>
        <begin position="263"/>
        <end position="284"/>
    </location>
</feature>
<feature type="transmembrane region" description="Helical" evidence="9">
    <location>
        <begin position="79"/>
        <end position="97"/>
    </location>
</feature>
<keyword evidence="6 9" id="KW-1133">Transmembrane helix</keyword>
<keyword evidence="3" id="KW-0813">Transport</keyword>
<evidence type="ECO:0000256" key="7">
    <source>
        <dbReference type="ARBA" id="ARBA00023136"/>
    </source>
</evidence>
<dbReference type="PROSITE" id="PS50850">
    <property type="entry name" value="MFS"/>
    <property type="match status" value="1"/>
</dbReference>
<evidence type="ECO:0000256" key="9">
    <source>
        <dbReference type="SAM" id="Phobius"/>
    </source>
</evidence>
<accession>A0A0C1LEH0</accession>